<dbReference type="Pfam" id="PF01895">
    <property type="entry name" value="PhoU"/>
    <property type="match status" value="2"/>
</dbReference>
<dbReference type="PANTHER" id="PTHR42930">
    <property type="entry name" value="PHOSPHATE-SPECIFIC TRANSPORT SYSTEM ACCESSORY PROTEIN PHOU"/>
    <property type="match status" value="1"/>
</dbReference>
<proteinExistence type="predicted"/>
<dbReference type="Gene3D" id="1.20.58.220">
    <property type="entry name" value="Phosphate transport system protein phou homolog 2, domain 2"/>
    <property type="match status" value="1"/>
</dbReference>
<name>A0A1U7NDY0_9FIRM</name>
<keyword evidence="3" id="KW-1185">Reference proteome</keyword>
<protein>
    <recommendedName>
        <fullName evidence="1">PhoU domain-containing protein</fullName>
    </recommendedName>
</protein>
<evidence type="ECO:0000259" key="1">
    <source>
        <dbReference type="Pfam" id="PF01895"/>
    </source>
</evidence>
<dbReference type="PANTHER" id="PTHR42930:SF3">
    <property type="entry name" value="PHOSPHATE-SPECIFIC TRANSPORT SYSTEM ACCESSORY PROTEIN PHOU"/>
    <property type="match status" value="1"/>
</dbReference>
<dbReference type="GO" id="GO:0045936">
    <property type="term" value="P:negative regulation of phosphate metabolic process"/>
    <property type="evidence" value="ECO:0007669"/>
    <property type="project" value="InterPro"/>
</dbReference>
<feature type="domain" description="PhoU" evidence="1">
    <location>
        <begin position="26"/>
        <end position="111"/>
    </location>
</feature>
<dbReference type="RefSeq" id="WP_075820717.1">
    <property type="nucleotide sequence ID" value="NZ_MPJW01000196.1"/>
</dbReference>
<dbReference type="InterPro" id="IPR028366">
    <property type="entry name" value="PhoU"/>
</dbReference>
<dbReference type="AlphaFoldDB" id="A0A1U7NDY0"/>
<accession>A0A1U7NDY0</accession>
<dbReference type="GeneID" id="82203527"/>
<evidence type="ECO:0000313" key="3">
    <source>
        <dbReference type="Proteomes" id="UP000186341"/>
    </source>
</evidence>
<dbReference type="Proteomes" id="UP000186341">
    <property type="component" value="Unassembled WGS sequence"/>
</dbReference>
<gene>
    <name evidence="2" type="ORF">BO222_10220</name>
</gene>
<dbReference type="SUPFAM" id="SSF109755">
    <property type="entry name" value="PhoU-like"/>
    <property type="match status" value="1"/>
</dbReference>
<dbReference type="OrthoDB" id="9814256at2"/>
<dbReference type="GO" id="GO:0030643">
    <property type="term" value="P:intracellular phosphate ion homeostasis"/>
    <property type="evidence" value="ECO:0007669"/>
    <property type="project" value="InterPro"/>
</dbReference>
<sequence>MEQVRTGKSVRLHYDQKLADLRAQLKDLGGICRRMLETIERVLAENTDISTYAFASAEREAAIRVRSIDRLCSLLILRQQPVSKDLRLITVATRVSTDLGRIAHLCLDLSKTLERISTDEFVRDLLNMCVLTEKQFAAAMRSVMELSENQDGDIERLDDQIDYLYGKIKTWLIRDNTESAQAVELLMAAKYLERIADHCVMIADDLKNPLSEKDR</sequence>
<dbReference type="InterPro" id="IPR026022">
    <property type="entry name" value="PhoU_dom"/>
</dbReference>
<evidence type="ECO:0000313" key="2">
    <source>
        <dbReference type="EMBL" id="OLU37616.1"/>
    </source>
</evidence>
<reference evidence="2 3" key="1">
    <citation type="submission" date="2016-11" db="EMBL/GenBank/DDBJ databases">
        <title>Description of two novel members of the family Erysipelotrichaceae: Ileibacterium lipovorans gen. nov., sp. nov. and Dubosiella newyorkensis, gen. nov., sp. nov.</title>
        <authorList>
            <person name="Cox L.M."/>
            <person name="Sohn J."/>
            <person name="Tyrrell K.L."/>
            <person name="Citron D.M."/>
            <person name="Lawson P.A."/>
            <person name="Patel N.B."/>
            <person name="Iizumi T."/>
            <person name="Perez-Perez G.I."/>
            <person name="Goldstein E.J."/>
            <person name="Blaser M.J."/>
        </authorList>
    </citation>
    <scope>NUCLEOTIDE SEQUENCE [LARGE SCALE GENOMIC DNA]</scope>
    <source>
        <strain evidence="2 3">NYU-BL-A3</strain>
    </source>
</reference>
<dbReference type="InterPro" id="IPR038078">
    <property type="entry name" value="PhoU-like_sf"/>
</dbReference>
<feature type="domain" description="PhoU" evidence="1">
    <location>
        <begin position="126"/>
        <end position="205"/>
    </location>
</feature>
<comment type="caution">
    <text evidence="2">The sequence shown here is derived from an EMBL/GenBank/DDBJ whole genome shotgun (WGS) entry which is preliminary data.</text>
</comment>
<dbReference type="EMBL" id="MPJW01000196">
    <property type="protein sequence ID" value="OLU37616.1"/>
    <property type="molecule type" value="Genomic_DNA"/>
</dbReference>
<organism evidence="2 3">
    <name type="scientific">Ileibacterium valens</name>
    <dbReference type="NCBI Taxonomy" id="1862668"/>
    <lineage>
        <taxon>Bacteria</taxon>
        <taxon>Bacillati</taxon>
        <taxon>Bacillota</taxon>
        <taxon>Erysipelotrichia</taxon>
        <taxon>Erysipelotrichales</taxon>
        <taxon>Erysipelotrichaceae</taxon>
        <taxon>Ileibacterium</taxon>
    </lineage>
</organism>